<name>A0A0F9PS41_9ZZZZ</name>
<protein>
    <submittedName>
        <fullName evidence="1">Uncharacterized protein</fullName>
    </submittedName>
</protein>
<accession>A0A0F9PS41</accession>
<reference evidence="1" key="1">
    <citation type="journal article" date="2015" name="Nature">
        <title>Complex archaea that bridge the gap between prokaryotes and eukaryotes.</title>
        <authorList>
            <person name="Spang A."/>
            <person name="Saw J.H."/>
            <person name="Jorgensen S.L."/>
            <person name="Zaremba-Niedzwiedzka K."/>
            <person name="Martijn J."/>
            <person name="Lind A.E."/>
            <person name="van Eijk R."/>
            <person name="Schleper C."/>
            <person name="Guy L."/>
            <person name="Ettema T.J."/>
        </authorList>
    </citation>
    <scope>NUCLEOTIDE SEQUENCE</scope>
</reference>
<proteinExistence type="predicted"/>
<dbReference type="EMBL" id="LAZR01005943">
    <property type="protein sequence ID" value="KKM95962.1"/>
    <property type="molecule type" value="Genomic_DNA"/>
</dbReference>
<organism evidence="1">
    <name type="scientific">marine sediment metagenome</name>
    <dbReference type="NCBI Taxonomy" id="412755"/>
    <lineage>
        <taxon>unclassified sequences</taxon>
        <taxon>metagenomes</taxon>
        <taxon>ecological metagenomes</taxon>
    </lineage>
</organism>
<evidence type="ECO:0000313" key="1">
    <source>
        <dbReference type="EMBL" id="KKM95962.1"/>
    </source>
</evidence>
<sequence>MLARTHGMVEDISKFRLWSRALTPFYGARRGNLIPNRKVRFMWQRIGYLSNAKATDELLTSPKLMRAYDLLGKVDDRLMIMEMMPALGRTGALADFIATQTDPKIIQRAIKDGVMGAFTDTSPVYKVLDDASSVAEANFERILRAEVSGDGLGATRAVYAGDLSPEAYVTLLKDEVARLDALVPGGRRPEGMAIGEWRAIGQRKIFLGEVITLTERGGEKVSHFTLGSVQKIVDDIAGTTGGKERVVTEKALQEAVAPGGKLTVAKLHDLR</sequence>
<feature type="non-terminal residue" evidence="1">
    <location>
        <position position="271"/>
    </location>
</feature>
<comment type="caution">
    <text evidence="1">The sequence shown here is derived from an EMBL/GenBank/DDBJ whole genome shotgun (WGS) entry which is preliminary data.</text>
</comment>
<dbReference type="AlphaFoldDB" id="A0A0F9PS41"/>
<gene>
    <name evidence="1" type="ORF">LCGC14_1182950</name>
</gene>